<dbReference type="InterPro" id="IPR051156">
    <property type="entry name" value="Mito/Outer_Membr_Metalloprot"/>
</dbReference>
<evidence type="ECO:0000313" key="8">
    <source>
        <dbReference type="EMBL" id="MBY4637652.1"/>
    </source>
</evidence>
<dbReference type="Pfam" id="PF01435">
    <property type="entry name" value="Peptidase_M48"/>
    <property type="match status" value="1"/>
</dbReference>
<dbReference type="PANTHER" id="PTHR22726:SF1">
    <property type="entry name" value="METALLOENDOPEPTIDASE OMA1, MITOCHONDRIAL"/>
    <property type="match status" value="1"/>
</dbReference>
<dbReference type="Gene3D" id="1.25.40.10">
    <property type="entry name" value="Tetratricopeptide repeat domain"/>
    <property type="match status" value="1"/>
</dbReference>
<gene>
    <name evidence="8" type="ORF">K5P26_10945</name>
</gene>
<evidence type="ECO:0000256" key="6">
    <source>
        <dbReference type="ARBA" id="ARBA00023049"/>
    </source>
</evidence>
<evidence type="ECO:0000256" key="2">
    <source>
        <dbReference type="ARBA" id="ARBA00022670"/>
    </source>
</evidence>
<reference evidence="8" key="1">
    <citation type="submission" date="2021-08" db="EMBL/GenBank/DDBJ databases">
        <title>Sphingopyxis panaciterrulae sp. nov., isolated from the surface water of the Yellow Sea.</title>
        <authorList>
            <person name="Gao Z."/>
            <person name="Zhang D."/>
            <person name="Zhang A."/>
        </authorList>
    </citation>
    <scope>NUCLEOTIDE SEQUENCE</scope>
    <source>
        <strain evidence="8">XHP0097</strain>
    </source>
</reference>
<keyword evidence="3" id="KW-0479">Metal-binding</keyword>
<dbReference type="InterPro" id="IPR001915">
    <property type="entry name" value="Peptidase_M48"/>
</dbReference>
<dbReference type="InterPro" id="IPR011990">
    <property type="entry name" value="TPR-like_helical_dom_sf"/>
</dbReference>
<evidence type="ECO:0000256" key="1">
    <source>
        <dbReference type="ARBA" id="ARBA00001947"/>
    </source>
</evidence>
<organism evidence="8 9">
    <name type="scientific">Sphingopyxis jiangsuensis</name>
    <dbReference type="NCBI Taxonomy" id="2871171"/>
    <lineage>
        <taxon>Bacteria</taxon>
        <taxon>Pseudomonadati</taxon>
        <taxon>Pseudomonadota</taxon>
        <taxon>Alphaproteobacteria</taxon>
        <taxon>Sphingomonadales</taxon>
        <taxon>Sphingomonadaceae</taxon>
        <taxon>Sphingopyxis</taxon>
    </lineage>
</organism>
<evidence type="ECO:0000256" key="4">
    <source>
        <dbReference type="ARBA" id="ARBA00022801"/>
    </source>
</evidence>
<keyword evidence="5" id="KW-0862">Zinc</keyword>
<keyword evidence="6 8" id="KW-0482">Metalloprotease</keyword>
<comment type="cofactor">
    <cofactor evidence="1">
        <name>Zn(2+)</name>
        <dbReference type="ChEBI" id="CHEBI:29105"/>
    </cofactor>
</comment>
<dbReference type="Gene3D" id="3.30.2010.10">
    <property type="entry name" value="Metalloproteases ('zincins'), catalytic domain"/>
    <property type="match status" value="1"/>
</dbReference>
<comment type="caution">
    <text evidence="8">The sequence shown here is derived from an EMBL/GenBank/DDBJ whole genome shotgun (WGS) entry which is preliminary data.</text>
</comment>
<feature type="domain" description="Peptidase M48" evidence="7">
    <location>
        <begin position="51"/>
        <end position="238"/>
    </location>
</feature>
<dbReference type="CDD" id="cd07324">
    <property type="entry name" value="M48C_Oma1-like"/>
    <property type="match status" value="1"/>
</dbReference>
<protein>
    <submittedName>
        <fullName evidence="8">M48 family metalloprotease</fullName>
        <ecNumber evidence="8">3.4.24.-</ecNumber>
    </submittedName>
</protein>
<dbReference type="EMBL" id="JAILXK010000002">
    <property type="protein sequence ID" value="MBY4637652.1"/>
    <property type="molecule type" value="Genomic_DNA"/>
</dbReference>
<evidence type="ECO:0000259" key="7">
    <source>
        <dbReference type="Pfam" id="PF01435"/>
    </source>
</evidence>
<evidence type="ECO:0000256" key="3">
    <source>
        <dbReference type="ARBA" id="ARBA00022723"/>
    </source>
</evidence>
<dbReference type="PANTHER" id="PTHR22726">
    <property type="entry name" value="METALLOENDOPEPTIDASE OMA1"/>
    <property type="match status" value="1"/>
</dbReference>
<accession>A0ABS7MFT6</accession>
<keyword evidence="9" id="KW-1185">Reference proteome</keyword>
<dbReference type="Proteomes" id="UP001166571">
    <property type="component" value="Unassembled WGS sequence"/>
</dbReference>
<keyword evidence="4 8" id="KW-0378">Hydrolase</keyword>
<dbReference type="GO" id="GO:0008237">
    <property type="term" value="F:metallopeptidase activity"/>
    <property type="evidence" value="ECO:0007669"/>
    <property type="project" value="UniProtKB-KW"/>
</dbReference>
<dbReference type="SUPFAM" id="SSF48452">
    <property type="entry name" value="TPR-like"/>
    <property type="match status" value="1"/>
</dbReference>
<evidence type="ECO:0000313" key="9">
    <source>
        <dbReference type="Proteomes" id="UP001166571"/>
    </source>
</evidence>
<keyword evidence="2" id="KW-0645">Protease</keyword>
<dbReference type="RefSeq" id="WP_201928258.1">
    <property type="nucleotide sequence ID" value="NZ_JAERPO010000002.1"/>
</dbReference>
<evidence type="ECO:0000256" key="5">
    <source>
        <dbReference type="ARBA" id="ARBA00022833"/>
    </source>
</evidence>
<dbReference type="EC" id="3.4.24.-" evidence="8"/>
<proteinExistence type="predicted"/>
<sequence>MKSVPSLRAPQYGTWRAVIRVLLTVAAVVALAARPALAQSILRDAETEALFQDMMDPLVVAAGLQRGQVRVHLLGDSSINAFVAGSQDIYVFSGLIEAADSAEEVQGVLAHELGHIMGGHAIRVNDGAKTATGISLLSMLLGAAAIAAGGAEAGMGIMMAGQQAALGKFLAFSRVQESTADAAGAQYLSTAGISGRGSLAFFKKLQNLEFRYGIRQDDDQVYGRTHPMSGDRIQTLREVYVVDPAWEKPADPDIERRFQRIKAKLSGFTAEPERTLRKFPESNTSIPARYARAYAWHKSAYPQKALAEVEGLLAIDAEDPYFLELEGQVLLESGRPKDAIAPLRKAVANSRAQPLIAATLGHALIATEDPANFAEAEKVLKTAVALDNQNPFAWYQLGIVYANKGDQPRAALASAERFQLMGGQAPLALRNAEMAMQGLPQGTPDWIRAQDISLVARAEVERTRKRR</sequence>
<name>A0ABS7MFT6_9SPHN</name>